<dbReference type="EMBL" id="QEKY01000001">
    <property type="protein sequence ID" value="PVZ15155.1"/>
    <property type="molecule type" value="Genomic_DNA"/>
</dbReference>
<dbReference type="GeneID" id="94549790"/>
<dbReference type="Proteomes" id="UP000245462">
    <property type="component" value="Unassembled WGS sequence"/>
</dbReference>
<accession>A0A2U1FSL8</accession>
<protein>
    <submittedName>
        <fullName evidence="4">OmpA family protein</fullName>
    </submittedName>
</protein>
<feature type="repeat" description="TPR" evidence="1">
    <location>
        <begin position="434"/>
        <end position="467"/>
    </location>
</feature>
<dbReference type="InterPro" id="IPR036737">
    <property type="entry name" value="OmpA-like_sf"/>
</dbReference>
<keyword evidence="5" id="KW-1185">Reference proteome</keyword>
<organism evidence="4 5">
    <name type="scientific">Porphyromonas loveana</name>
    <dbReference type="NCBI Taxonomy" id="1884669"/>
    <lineage>
        <taxon>Bacteria</taxon>
        <taxon>Pseudomonadati</taxon>
        <taxon>Bacteroidota</taxon>
        <taxon>Bacteroidia</taxon>
        <taxon>Bacteroidales</taxon>
        <taxon>Porphyromonadaceae</taxon>
        <taxon>Porphyromonas</taxon>
    </lineage>
</organism>
<feature type="chain" id="PRO_5015600928" evidence="2">
    <location>
        <begin position="26"/>
        <end position="479"/>
    </location>
</feature>
<dbReference type="InterPro" id="IPR011990">
    <property type="entry name" value="TPR-like_helical_dom_sf"/>
</dbReference>
<dbReference type="SUPFAM" id="SSF103088">
    <property type="entry name" value="OmpA-like"/>
    <property type="match status" value="1"/>
</dbReference>
<dbReference type="InterPro" id="IPR024480">
    <property type="entry name" value="DUF3868"/>
</dbReference>
<evidence type="ECO:0000313" key="4">
    <source>
        <dbReference type="EMBL" id="PVZ15155.1"/>
    </source>
</evidence>
<feature type="signal peptide" evidence="2">
    <location>
        <begin position="1"/>
        <end position="25"/>
    </location>
</feature>
<dbReference type="Gene3D" id="1.25.40.10">
    <property type="entry name" value="Tetratricopeptide repeat domain"/>
    <property type="match status" value="1"/>
</dbReference>
<name>A0A2U1FSL8_9PORP</name>
<dbReference type="RefSeq" id="WP_116678342.1">
    <property type="nucleotide sequence ID" value="NZ_QEKY01000001.1"/>
</dbReference>
<evidence type="ECO:0000259" key="3">
    <source>
        <dbReference type="Pfam" id="PF12984"/>
    </source>
</evidence>
<comment type="caution">
    <text evidence="4">The sequence shown here is derived from an EMBL/GenBank/DDBJ whole genome shotgun (WGS) entry which is preliminary data.</text>
</comment>
<evidence type="ECO:0000256" key="2">
    <source>
        <dbReference type="SAM" id="SignalP"/>
    </source>
</evidence>
<reference evidence="4 5" key="1">
    <citation type="submission" date="2018-04" db="EMBL/GenBank/DDBJ databases">
        <title>Genomic Encyclopedia of Type Strains, Phase IV (KMG-IV): sequencing the most valuable type-strain genomes for metagenomic binning, comparative biology and taxonomic classification.</title>
        <authorList>
            <person name="Goeker M."/>
        </authorList>
    </citation>
    <scope>NUCLEOTIDE SEQUENCE [LARGE SCALE GENOMIC DNA]</scope>
    <source>
        <strain evidence="4 5">DSM 28520</strain>
    </source>
</reference>
<proteinExistence type="predicted"/>
<dbReference type="PROSITE" id="PS50005">
    <property type="entry name" value="TPR"/>
    <property type="match status" value="1"/>
</dbReference>
<dbReference type="OrthoDB" id="1100173at2"/>
<dbReference type="Gene3D" id="3.30.1330.60">
    <property type="entry name" value="OmpA-like domain"/>
    <property type="match status" value="1"/>
</dbReference>
<dbReference type="Pfam" id="PF12984">
    <property type="entry name" value="DUF3868"/>
    <property type="match status" value="1"/>
</dbReference>
<keyword evidence="2" id="KW-0732">Signal</keyword>
<keyword evidence="1" id="KW-0802">TPR repeat</keyword>
<dbReference type="InterPro" id="IPR019734">
    <property type="entry name" value="TPR_rpt"/>
</dbReference>
<feature type="domain" description="DUF3868" evidence="3">
    <location>
        <begin position="5"/>
        <end position="108"/>
    </location>
</feature>
<dbReference type="SUPFAM" id="SSF48452">
    <property type="entry name" value="TPR-like"/>
    <property type="match status" value="1"/>
</dbReference>
<dbReference type="AlphaFoldDB" id="A0A2U1FSL8"/>
<evidence type="ECO:0000256" key="1">
    <source>
        <dbReference type="PROSITE-ProRule" id="PRU00339"/>
    </source>
</evidence>
<evidence type="ECO:0000313" key="5">
    <source>
        <dbReference type="Proteomes" id="UP000245462"/>
    </source>
</evidence>
<sequence length="479" mass="52915">MKRIKLTLITLFAAIAGLAAQNAYEGVISYNAGLDKVGNKVILKGAADLSNMSLNTSQMLILTPILRSEDGTSRVEFPSVVITGRNRTKALKREIAFKSALPQAYNAAQYMRRHNGKSEGIALNGECPYAPWMMNAKLVVREEVRGCAKCPMGLGENAIPFTPLFNPAEAPYVLAQVTPAEEVEKHRESHFDAYINFKVDKADVLNDYRNNRAELQKVHDFITTVKSNANYSVNKMIIEGFASPEASIAHNKSLSERRAKSLATVLEKQYGNSLPKVTTKFGGEDWAGLKAAVDKSGIADRDRAMEIINSTQYANDDLREQALKQLSSYKYMLNEFYPNLRRNSITMGYIVRDYTLEEARGVIKTAPQELSEAEMFRVAMSYPEGHPERLFALNTTLKYFPASVTGRINLAVAAFNAGDAQQAIALLSPLQGEKGVSNILGAAYARMGDFQRAEAYFKKAIQEGDANAQQNLDLLLGNK</sequence>
<gene>
    <name evidence="4" type="ORF">C7382_10186</name>
</gene>